<dbReference type="OrthoDB" id="466370at2"/>
<evidence type="ECO:0000313" key="1">
    <source>
        <dbReference type="EMBL" id="AOW98994.1"/>
    </source>
</evidence>
<name>A0A1D8TN09_9CYAN</name>
<dbReference type="KEGG" id="mpro:BJP34_05625"/>
<proteinExistence type="predicted"/>
<dbReference type="STRING" id="1458985.BJP34_05625"/>
<dbReference type="RefSeq" id="WP_070391495.1">
    <property type="nucleotide sequence ID" value="NZ_CP017599.1"/>
</dbReference>
<dbReference type="Proteomes" id="UP000177870">
    <property type="component" value="Chromosome"/>
</dbReference>
<sequence>MKIEDYFDFIAPDDIRIKGTRVGIENVLYEYIYRNRTPEEILNCFYTITLEQVYATILYYLNNKEVVSQYISDWLEWSHQQQKAQELNPPSGIVRLRKLKAEQEAKNKAYESELSAG</sequence>
<dbReference type="InterPro" id="IPR036388">
    <property type="entry name" value="WH-like_DNA-bd_sf"/>
</dbReference>
<dbReference type="InterPro" id="IPR009057">
    <property type="entry name" value="Homeodomain-like_sf"/>
</dbReference>
<accession>A0A1D8TN09</accession>
<dbReference type="EMBL" id="CP017599">
    <property type="protein sequence ID" value="AOW98994.1"/>
    <property type="molecule type" value="Genomic_DNA"/>
</dbReference>
<dbReference type="AlphaFoldDB" id="A0A1D8TN09"/>
<dbReference type="Gene3D" id="1.10.10.10">
    <property type="entry name" value="Winged helix-like DNA-binding domain superfamily/Winged helix DNA-binding domain"/>
    <property type="match status" value="1"/>
</dbReference>
<evidence type="ECO:0008006" key="3">
    <source>
        <dbReference type="Google" id="ProtNLM"/>
    </source>
</evidence>
<gene>
    <name evidence="1" type="ORF">BJP34_05625</name>
</gene>
<dbReference type="SUPFAM" id="SSF46689">
    <property type="entry name" value="Homeodomain-like"/>
    <property type="match status" value="1"/>
</dbReference>
<dbReference type="Pfam" id="PF04255">
    <property type="entry name" value="DUF433"/>
    <property type="match status" value="1"/>
</dbReference>
<dbReference type="InterPro" id="IPR007367">
    <property type="entry name" value="DUF433"/>
</dbReference>
<reference evidence="2" key="1">
    <citation type="submission" date="2016-10" db="EMBL/GenBank/DDBJ databases">
        <title>Comparative genomics uncovers the prolific and rare metabolic potential of the cyanobacterial genus Moorea.</title>
        <authorList>
            <person name="Leao T."/>
            <person name="Castelao G."/>
            <person name="Korobeynikov A."/>
            <person name="Monroe E.A."/>
            <person name="Podell S."/>
            <person name="Glukhov E."/>
            <person name="Allen E."/>
            <person name="Gerwick W.H."/>
            <person name="Gerwick L."/>
        </authorList>
    </citation>
    <scope>NUCLEOTIDE SEQUENCE [LARGE SCALE GENOMIC DNA]</scope>
    <source>
        <strain evidence="2">PAL-8-15-08-1</strain>
    </source>
</reference>
<organism evidence="1 2">
    <name type="scientific">Moorena producens PAL-8-15-08-1</name>
    <dbReference type="NCBI Taxonomy" id="1458985"/>
    <lineage>
        <taxon>Bacteria</taxon>
        <taxon>Bacillati</taxon>
        <taxon>Cyanobacteriota</taxon>
        <taxon>Cyanophyceae</taxon>
        <taxon>Coleofasciculales</taxon>
        <taxon>Coleofasciculaceae</taxon>
        <taxon>Moorena</taxon>
    </lineage>
</organism>
<protein>
    <recommendedName>
        <fullName evidence="3">DUF433 domain-containing protein</fullName>
    </recommendedName>
</protein>
<evidence type="ECO:0000313" key="2">
    <source>
        <dbReference type="Proteomes" id="UP000177870"/>
    </source>
</evidence>